<reference evidence="1 2" key="1">
    <citation type="submission" date="2018-02" db="EMBL/GenBank/DDBJ databases">
        <title>Draft genome of wild Prunus yedoensis var. nudiflora.</title>
        <authorList>
            <person name="Baek S."/>
            <person name="Kim J.-H."/>
            <person name="Choi K."/>
            <person name="Kim G.-B."/>
            <person name="Cho A."/>
            <person name="Jang H."/>
            <person name="Shin C.-H."/>
            <person name="Yu H.-J."/>
            <person name="Mun J.-H."/>
        </authorList>
    </citation>
    <scope>NUCLEOTIDE SEQUENCE [LARGE SCALE GENOMIC DNA]</scope>
    <source>
        <strain evidence="2">cv. Jeju island</strain>
        <tissue evidence="1">Leaf</tissue>
    </source>
</reference>
<keyword evidence="2" id="KW-1185">Reference proteome</keyword>
<protein>
    <submittedName>
        <fullName evidence="1">Uncharacterized protein</fullName>
    </submittedName>
</protein>
<evidence type="ECO:0000313" key="1">
    <source>
        <dbReference type="EMBL" id="PQQ08311.1"/>
    </source>
</evidence>
<accession>A0A314YTW9</accession>
<organism evidence="1 2">
    <name type="scientific">Prunus yedoensis var. nudiflora</name>
    <dbReference type="NCBI Taxonomy" id="2094558"/>
    <lineage>
        <taxon>Eukaryota</taxon>
        <taxon>Viridiplantae</taxon>
        <taxon>Streptophyta</taxon>
        <taxon>Embryophyta</taxon>
        <taxon>Tracheophyta</taxon>
        <taxon>Spermatophyta</taxon>
        <taxon>Magnoliopsida</taxon>
        <taxon>eudicotyledons</taxon>
        <taxon>Gunneridae</taxon>
        <taxon>Pentapetalae</taxon>
        <taxon>rosids</taxon>
        <taxon>fabids</taxon>
        <taxon>Rosales</taxon>
        <taxon>Rosaceae</taxon>
        <taxon>Amygdaloideae</taxon>
        <taxon>Amygdaleae</taxon>
        <taxon>Prunus</taxon>
    </lineage>
</organism>
<dbReference type="AlphaFoldDB" id="A0A314YTW9"/>
<sequence>MVELRLVELSRAQGRKDELDNLSKSHEYLGQQLKASEAASTKEKGEISLLSDKIDALNLERKDSLLEMEQLKNDIGCVEKGGERSVQCMLLSDFQGIHQTLSVWLGARAAACPP</sequence>
<dbReference type="Proteomes" id="UP000250321">
    <property type="component" value="Unassembled WGS sequence"/>
</dbReference>
<proteinExistence type="predicted"/>
<evidence type="ECO:0000313" key="2">
    <source>
        <dbReference type="Proteomes" id="UP000250321"/>
    </source>
</evidence>
<gene>
    <name evidence="1" type="ORF">Pyn_14236</name>
</gene>
<name>A0A314YTW9_PRUYE</name>
<comment type="caution">
    <text evidence="1">The sequence shown here is derived from an EMBL/GenBank/DDBJ whole genome shotgun (WGS) entry which is preliminary data.</text>
</comment>
<dbReference type="EMBL" id="PJQY01000741">
    <property type="protein sequence ID" value="PQQ08311.1"/>
    <property type="molecule type" value="Genomic_DNA"/>
</dbReference>